<evidence type="ECO:0008006" key="3">
    <source>
        <dbReference type="Google" id="ProtNLM"/>
    </source>
</evidence>
<dbReference type="Gene3D" id="3.40.50.300">
    <property type="entry name" value="P-loop containing nucleotide triphosphate hydrolases"/>
    <property type="match status" value="1"/>
</dbReference>
<dbReference type="RefSeq" id="WP_368805131.1">
    <property type="nucleotide sequence ID" value="NZ_JAZHFV010000013.1"/>
</dbReference>
<keyword evidence="2" id="KW-1185">Reference proteome</keyword>
<reference evidence="1 2" key="1">
    <citation type="submission" date="2024-01" db="EMBL/GenBank/DDBJ databases">
        <title>New evidence supports the origin of RcGTA from prophage.</title>
        <authorList>
            <person name="Xu Y."/>
            <person name="Liu B."/>
            <person name="Chen F."/>
        </authorList>
    </citation>
    <scope>NUCLEOTIDE SEQUENCE [LARGE SCALE GENOMIC DNA]</scope>
    <source>
        <strain evidence="1 2">CBW1107-2</strain>
    </source>
</reference>
<evidence type="ECO:0000313" key="2">
    <source>
        <dbReference type="Proteomes" id="UP001559025"/>
    </source>
</evidence>
<comment type="caution">
    <text evidence="1">The sequence shown here is derived from an EMBL/GenBank/DDBJ whole genome shotgun (WGS) entry which is preliminary data.</text>
</comment>
<evidence type="ECO:0000313" key="1">
    <source>
        <dbReference type="EMBL" id="MEX4010446.1"/>
    </source>
</evidence>
<gene>
    <name evidence="1" type="ORF">V1479_24355</name>
</gene>
<dbReference type="SUPFAM" id="SSF52540">
    <property type="entry name" value="P-loop containing nucleoside triphosphate hydrolases"/>
    <property type="match status" value="1"/>
</dbReference>
<name>A0ABV3X0H3_9HYPH</name>
<proteinExistence type="predicted"/>
<dbReference type="InterPro" id="IPR027417">
    <property type="entry name" value="P-loop_NTPase"/>
</dbReference>
<sequence>MSAAVDGTGYLSSEDDRLFDAHLYIAAMGRSGSTYLANLLTTPPKRWVMVEPWFVNGLFNRFIRDRAAEFGWPIDVQHWHLPAPMRTRAAFLERYRSFLAPKLNELERWGAKGVRADFHIPTITTINPRNMIVLVRDLRQVSLSLLEKNHRQGKKEEENRRWVELYVAENAQSLLKLCEIKLVDALRVVRYEDVSRSASEKRAIETWLDWPMDGDEFANLEDFGRGYEVERHTSPELVERQLPSGADDFVAKICEQNSSYQDRFGY</sequence>
<accession>A0ABV3X0H3</accession>
<dbReference type="Proteomes" id="UP001559025">
    <property type="component" value="Unassembled WGS sequence"/>
</dbReference>
<protein>
    <recommendedName>
        <fullName evidence="3">Sulfotransferase family protein</fullName>
    </recommendedName>
</protein>
<organism evidence="1 2">
    <name type="scientific">Neoaquamicrobium sediminum</name>
    <dbReference type="NCBI Taxonomy" id="1849104"/>
    <lineage>
        <taxon>Bacteria</taxon>
        <taxon>Pseudomonadati</taxon>
        <taxon>Pseudomonadota</taxon>
        <taxon>Alphaproteobacteria</taxon>
        <taxon>Hyphomicrobiales</taxon>
        <taxon>Phyllobacteriaceae</taxon>
        <taxon>Neoaquamicrobium</taxon>
    </lineage>
</organism>
<dbReference type="EMBL" id="JAZHFV010000013">
    <property type="protein sequence ID" value="MEX4010446.1"/>
    <property type="molecule type" value="Genomic_DNA"/>
</dbReference>